<dbReference type="EC" id="2.1.2.10" evidence="2 8"/>
<dbReference type="AlphaFoldDB" id="A0A015LWI0"/>
<feature type="domain" description="GCVT N-terminal" evidence="9">
    <location>
        <begin position="56"/>
        <end position="311"/>
    </location>
</feature>
<dbReference type="Gene3D" id="4.10.1250.10">
    <property type="entry name" value="Aminomethyltransferase fragment"/>
    <property type="match status" value="1"/>
</dbReference>
<dbReference type="GO" id="GO:0004047">
    <property type="term" value="F:aminomethyltransferase activity"/>
    <property type="evidence" value="ECO:0007669"/>
    <property type="project" value="UniProtKB-EC"/>
</dbReference>
<reference evidence="10 11" key="1">
    <citation type="submission" date="2014-02" db="EMBL/GenBank/DDBJ databases">
        <title>Single nucleus genome sequencing reveals high similarity among nuclei of an endomycorrhizal fungus.</title>
        <authorList>
            <person name="Lin K."/>
            <person name="Geurts R."/>
            <person name="Zhang Z."/>
            <person name="Limpens E."/>
            <person name="Saunders D.G."/>
            <person name="Mu D."/>
            <person name="Pang E."/>
            <person name="Cao H."/>
            <person name="Cha H."/>
            <person name="Lin T."/>
            <person name="Zhou Q."/>
            <person name="Shang Y."/>
            <person name="Li Y."/>
            <person name="Ivanov S."/>
            <person name="Sharma T."/>
            <person name="Velzen R.V."/>
            <person name="Ruijter N.D."/>
            <person name="Aanen D.K."/>
            <person name="Win J."/>
            <person name="Kamoun S."/>
            <person name="Bisseling T."/>
            <person name="Huang S."/>
        </authorList>
    </citation>
    <scope>NUCLEOTIDE SEQUENCE [LARGE SCALE GENOMIC DNA]</scope>
    <source>
        <strain evidence="11">DAOM197198w</strain>
    </source>
</reference>
<evidence type="ECO:0000256" key="7">
    <source>
        <dbReference type="PIRSR" id="PIRSR006487-1"/>
    </source>
</evidence>
<keyword evidence="3 8" id="KW-0032">Aminotransferase</keyword>
<dbReference type="Pfam" id="PF01571">
    <property type="entry name" value="GCV_T"/>
    <property type="match status" value="1"/>
</dbReference>
<organism evidence="10 11">
    <name type="scientific">Rhizophagus irregularis (strain DAOM 197198w)</name>
    <name type="common">Glomus intraradices</name>
    <dbReference type="NCBI Taxonomy" id="1432141"/>
    <lineage>
        <taxon>Eukaryota</taxon>
        <taxon>Fungi</taxon>
        <taxon>Fungi incertae sedis</taxon>
        <taxon>Mucoromycota</taxon>
        <taxon>Glomeromycotina</taxon>
        <taxon>Glomeromycetes</taxon>
        <taxon>Glomerales</taxon>
        <taxon>Glomeraceae</taxon>
        <taxon>Rhizophagus</taxon>
    </lineage>
</organism>
<dbReference type="PANTHER" id="PTHR43757">
    <property type="entry name" value="AMINOMETHYLTRANSFERASE"/>
    <property type="match status" value="1"/>
</dbReference>
<comment type="caution">
    <text evidence="10">The sequence shown here is derived from an EMBL/GenBank/DDBJ whole genome shotgun (WGS) entry which is preliminary data.</text>
</comment>
<evidence type="ECO:0000256" key="8">
    <source>
        <dbReference type="RuleBase" id="RU003981"/>
    </source>
</evidence>
<evidence type="ECO:0000256" key="4">
    <source>
        <dbReference type="ARBA" id="ARBA00022679"/>
    </source>
</evidence>
<keyword evidence="11" id="KW-1185">Reference proteome</keyword>
<dbReference type="Proteomes" id="UP000022910">
    <property type="component" value="Unassembled WGS sequence"/>
</dbReference>
<evidence type="ECO:0000313" key="11">
    <source>
        <dbReference type="Proteomes" id="UP000022910"/>
    </source>
</evidence>
<comment type="subunit">
    <text evidence="8">The glycine cleavage system is composed of four proteins: P, T, L and H.</text>
</comment>
<dbReference type="GO" id="GO:0006546">
    <property type="term" value="P:glycine catabolic process"/>
    <property type="evidence" value="ECO:0007669"/>
    <property type="project" value="InterPro"/>
</dbReference>
<keyword evidence="8" id="KW-0809">Transit peptide</keyword>
<evidence type="ECO:0000313" key="10">
    <source>
        <dbReference type="EMBL" id="EXX59023.1"/>
    </source>
</evidence>
<dbReference type="InterPro" id="IPR006222">
    <property type="entry name" value="GCVT_N"/>
</dbReference>
<accession>A0A015LWI0</accession>
<comment type="function">
    <text evidence="8">The glycine cleavage system catalyzes the degradation of glycine.</text>
</comment>
<dbReference type="PIRSF" id="PIRSF006487">
    <property type="entry name" value="GcvT"/>
    <property type="match status" value="1"/>
</dbReference>
<proteinExistence type="inferred from homology"/>
<keyword evidence="4 8" id="KW-0808">Transferase</keyword>
<dbReference type="HOGENOM" id="CLU_007884_10_1_1"/>
<dbReference type="Gene3D" id="3.30.70.1400">
    <property type="entry name" value="Aminomethyltransferase beta-barrel domains"/>
    <property type="match status" value="1"/>
</dbReference>
<gene>
    <name evidence="10" type="ORF">RirG_192500</name>
</gene>
<dbReference type="InterPro" id="IPR006223">
    <property type="entry name" value="GcvT"/>
</dbReference>
<dbReference type="PANTHER" id="PTHR43757:SF2">
    <property type="entry name" value="AMINOMETHYLTRANSFERASE, MITOCHONDRIAL"/>
    <property type="match status" value="1"/>
</dbReference>
<sequence length="325" mass="36039">MVKFSFFIIMSCAFSKFKYSALGVRLYSNKVLGLFSTTHKRNYAVSTEEPLKKTPLYDFHVENGGKMVPFAGWSMPVQYSSLGVLASHLHTRENASLFDVSHMLQMRLTGRDRVSFLEKLVVADLEELPVDNSILSVFTNENGGIIDDTVICKHNDHIHIVSNAACADKDTTHIRKEINKFQQRGGDVNLKIIDDHALLALQGPKAASVLQELCDKDLSDFMFMTARHLNIKGFDCHVTRSGYTGEDGFEIGVPSPASVHLANLLLKYPSVQLAGLGARDSLRLEAGLCLYGHDLDETTTPVEAGLTWTIGISICLLSYCQVYTF</sequence>
<dbReference type="EMBL" id="JEMT01026548">
    <property type="protein sequence ID" value="EXX59023.1"/>
    <property type="molecule type" value="Genomic_DNA"/>
</dbReference>
<dbReference type="SUPFAM" id="SSF103025">
    <property type="entry name" value="Folate-binding domain"/>
    <property type="match status" value="1"/>
</dbReference>
<evidence type="ECO:0000256" key="2">
    <source>
        <dbReference type="ARBA" id="ARBA00012616"/>
    </source>
</evidence>
<evidence type="ECO:0000256" key="6">
    <source>
        <dbReference type="ARBA" id="ARBA00047665"/>
    </source>
</evidence>
<evidence type="ECO:0000256" key="3">
    <source>
        <dbReference type="ARBA" id="ARBA00022576"/>
    </source>
</evidence>
<dbReference type="NCBIfam" id="TIGR00528">
    <property type="entry name" value="gcvT"/>
    <property type="match status" value="1"/>
</dbReference>
<dbReference type="GO" id="GO:0005739">
    <property type="term" value="C:mitochondrion"/>
    <property type="evidence" value="ECO:0007669"/>
    <property type="project" value="UniProtKB-SubCell"/>
</dbReference>
<evidence type="ECO:0000259" key="9">
    <source>
        <dbReference type="Pfam" id="PF01571"/>
    </source>
</evidence>
<comment type="similarity">
    <text evidence="1 8">Belongs to the GcvT family.</text>
</comment>
<dbReference type="InterPro" id="IPR028896">
    <property type="entry name" value="GcvT/YgfZ/DmdA"/>
</dbReference>
<dbReference type="GO" id="GO:0008483">
    <property type="term" value="F:transaminase activity"/>
    <property type="evidence" value="ECO:0007669"/>
    <property type="project" value="UniProtKB-KW"/>
</dbReference>
<comment type="catalytic activity">
    <reaction evidence="6 8">
        <text>N(6)-[(R)-S(8)-aminomethyldihydrolipoyl]-L-lysyl-[protein] + (6S)-5,6,7,8-tetrahydrofolate = N(6)-[(R)-dihydrolipoyl]-L-lysyl-[protein] + (6R)-5,10-methylene-5,6,7,8-tetrahydrofolate + NH4(+)</text>
        <dbReference type="Rhea" id="RHEA:16945"/>
        <dbReference type="Rhea" id="RHEA-COMP:10475"/>
        <dbReference type="Rhea" id="RHEA-COMP:10492"/>
        <dbReference type="ChEBI" id="CHEBI:15636"/>
        <dbReference type="ChEBI" id="CHEBI:28938"/>
        <dbReference type="ChEBI" id="CHEBI:57453"/>
        <dbReference type="ChEBI" id="CHEBI:83100"/>
        <dbReference type="ChEBI" id="CHEBI:83143"/>
        <dbReference type="EC" id="2.1.2.10"/>
    </reaction>
</comment>
<evidence type="ECO:0000256" key="1">
    <source>
        <dbReference type="ARBA" id="ARBA00008609"/>
    </source>
</evidence>
<comment type="subcellular location">
    <subcellularLocation>
        <location evidence="8">Mitochondrion</location>
    </subcellularLocation>
</comment>
<protein>
    <recommendedName>
        <fullName evidence="2 8">Aminomethyltransferase</fullName>
        <ecNumber evidence="2 8">2.1.2.10</ecNumber>
    </recommendedName>
    <alternativeName>
        <fullName evidence="5 8">Glycine cleavage system T protein</fullName>
    </alternativeName>
</protein>
<keyword evidence="8" id="KW-0496">Mitochondrion</keyword>
<dbReference type="FunFam" id="3.30.70.1400:FF:000001">
    <property type="entry name" value="Aminomethyltransferase"/>
    <property type="match status" value="1"/>
</dbReference>
<dbReference type="Gene3D" id="3.30.1360.120">
    <property type="entry name" value="Probable tRNA modification gtpase trme, domain 1"/>
    <property type="match status" value="1"/>
</dbReference>
<dbReference type="InterPro" id="IPR027266">
    <property type="entry name" value="TrmE/GcvT-like"/>
</dbReference>
<evidence type="ECO:0000256" key="5">
    <source>
        <dbReference type="ARBA" id="ARBA00031395"/>
    </source>
</evidence>
<dbReference type="GO" id="GO:0005960">
    <property type="term" value="C:glycine cleavage complex"/>
    <property type="evidence" value="ECO:0007669"/>
    <property type="project" value="InterPro"/>
</dbReference>
<name>A0A015LWI0_RHIIW</name>
<feature type="binding site" evidence="7">
    <location>
        <position position="250"/>
    </location>
    <ligand>
        <name>substrate</name>
    </ligand>
</feature>